<feature type="transmembrane region" description="Helical" evidence="1">
    <location>
        <begin position="20"/>
        <end position="36"/>
    </location>
</feature>
<keyword evidence="1" id="KW-1133">Transmembrane helix</keyword>
<organism evidence="2 3">
    <name type="scientific">Edhazardia aedis (strain USNM 41457)</name>
    <name type="common">Microsporidian parasite</name>
    <dbReference type="NCBI Taxonomy" id="1003232"/>
    <lineage>
        <taxon>Eukaryota</taxon>
        <taxon>Fungi</taxon>
        <taxon>Fungi incertae sedis</taxon>
        <taxon>Microsporidia</taxon>
        <taxon>Edhazardia</taxon>
    </lineage>
</organism>
<keyword evidence="1" id="KW-0472">Membrane</keyword>
<reference evidence="3" key="2">
    <citation type="submission" date="2015-07" db="EMBL/GenBank/DDBJ databases">
        <title>Contrasting host-pathogen interactions and genome evolution in two generalist and specialist microsporidian pathogens of mosquitoes.</title>
        <authorList>
            <consortium name="The Broad Institute Genomics Platform"/>
            <consortium name="The Broad Institute Genome Sequencing Center for Infectious Disease"/>
            <person name="Cuomo C.A."/>
            <person name="Sanscrainte N.D."/>
            <person name="Goldberg J.M."/>
            <person name="Heiman D."/>
            <person name="Young S."/>
            <person name="Zeng Q."/>
            <person name="Becnel J.J."/>
            <person name="Birren B.W."/>
        </authorList>
    </citation>
    <scope>NUCLEOTIDE SEQUENCE [LARGE SCALE GENOMIC DNA]</scope>
    <source>
        <strain evidence="3">USNM 41457</strain>
    </source>
</reference>
<evidence type="ECO:0000256" key="1">
    <source>
        <dbReference type="SAM" id="Phobius"/>
    </source>
</evidence>
<keyword evidence="1" id="KW-0812">Transmembrane</keyword>
<dbReference type="EMBL" id="AFBI03000012">
    <property type="protein sequence ID" value="EJW04939.1"/>
    <property type="molecule type" value="Genomic_DNA"/>
</dbReference>
<protein>
    <recommendedName>
        <fullName evidence="4">Transmembrane protein</fullName>
    </recommendedName>
</protein>
<reference evidence="2 3" key="1">
    <citation type="submission" date="2011-08" db="EMBL/GenBank/DDBJ databases">
        <authorList>
            <person name="Liu Z.J."/>
            <person name="Shi F.L."/>
            <person name="Lu J.Q."/>
            <person name="Li M."/>
            <person name="Wang Z.L."/>
        </authorList>
    </citation>
    <scope>NUCLEOTIDE SEQUENCE [LARGE SCALE GENOMIC DNA]</scope>
    <source>
        <strain evidence="2 3">USNM 41457</strain>
    </source>
</reference>
<accession>J9DBS2</accession>
<gene>
    <name evidence="2" type="ORF">EDEG_00932</name>
</gene>
<dbReference type="HOGENOM" id="CLU_2038028_0_0_1"/>
<dbReference type="Proteomes" id="UP000003163">
    <property type="component" value="Unassembled WGS sequence"/>
</dbReference>
<evidence type="ECO:0008006" key="4">
    <source>
        <dbReference type="Google" id="ProtNLM"/>
    </source>
</evidence>
<evidence type="ECO:0000313" key="3">
    <source>
        <dbReference type="Proteomes" id="UP000003163"/>
    </source>
</evidence>
<proteinExistence type="predicted"/>
<keyword evidence="3" id="KW-1185">Reference proteome</keyword>
<dbReference type="InParanoid" id="J9DBS2"/>
<sequence length="121" mass="15014">MNLTRHIFSVLYSCKKQFNFDWLIIFCNINTFFFFLSKSMPLVIDLCYTKFILDTILRVIFLTQRSIEIFQIYKNVFFYRYKYEYNHFQFSEALDPILYSIFIFSIKYAFKNNFKTFNFFL</sequence>
<dbReference type="VEuPathDB" id="MicrosporidiaDB:EDEG_00932"/>
<name>J9DBS2_EDHAE</name>
<comment type="caution">
    <text evidence="2">The sequence shown here is derived from an EMBL/GenBank/DDBJ whole genome shotgun (WGS) entry which is preliminary data.</text>
</comment>
<evidence type="ECO:0000313" key="2">
    <source>
        <dbReference type="EMBL" id="EJW04939.1"/>
    </source>
</evidence>
<dbReference type="AlphaFoldDB" id="J9DBS2"/>